<dbReference type="AlphaFoldDB" id="A0A841GRW0"/>
<dbReference type="PANTHER" id="PTHR11692:SF0">
    <property type="entry name" value="BIFUNCTIONAL PURINE BIOSYNTHESIS PROTEIN ATIC"/>
    <property type="match status" value="1"/>
</dbReference>
<comment type="caution">
    <text evidence="1">The sequence shown here is derived from an EMBL/GenBank/DDBJ whole genome shotgun (WGS) entry which is preliminary data.</text>
</comment>
<dbReference type="Pfam" id="PF01808">
    <property type="entry name" value="AICARFT_IMPCHas"/>
    <property type="match status" value="1"/>
</dbReference>
<protein>
    <submittedName>
        <fullName evidence="1">Phosphoribosylaminoimidazolecarboxamide formyltransferase/IMP cyclohydrolase</fullName>
        <ecNumber evidence="1">2.1.2.3</ecNumber>
        <ecNumber evidence="1">3.5.4.10</ecNumber>
    </submittedName>
</protein>
<dbReference type="GO" id="GO:0004643">
    <property type="term" value="F:phosphoribosylaminoimidazolecarboxamide formyltransferase activity"/>
    <property type="evidence" value="ECO:0007669"/>
    <property type="project" value="UniProtKB-EC"/>
</dbReference>
<keyword evidence="1" id="KW-0808">Transferase</keyword>
<dbReference type="EMBL" id="JACHEX010000002">
    <property type="protein sequence ID" value="MBB6062663.1"/>
    <property type="molecule type" value="Genomic_DNA"/>
</dbReference>
<keyword evidence="2" id="KW-1185">Reference proteome</keyword>
<dbReference type="SUPFAM" id="SSF53927">
    <property type="entry name" value="Cytidine deaminase-like"/>
    <property type="match status" value="1"/>
</dbReference>
<organism evidence="1 2">
    <name type="scientific">Thermosipho japonicus</name>
    <dbReference type="NCBI Taxonomy" id="90323"/>
    <lineage>
        <taxon>Bacteria</taxon>
        <taxon>Thermotogati</taxon>
        <taxon>Thermotogota</taxon>
        <taxon>Thermotogae</taxon>
        <taxon>Thermotogales</taxon>
        <taxon>Fervidobacteriaceae</taxon>
        <taxon>Thermosipho</taxon>
    </lineage>
</organism>
<dbReference type="GO" id="GO:0006189">
    <property type="term" value="P:'de novo' IMP biosynthetic process"/>
    <property type="evidence" value="ECO:0007669"/>
    <property type="project" value="TreeGrafter"/>
</dbReference>
<sequence>MYLEKFDLDLRYGENSHEKAEVFGKPAFGILHEGKQLSYNNILDAEAAYVIANNLKKLKGYASVVVKHQTPCGASIKNDKIESILSAIAADEESSFGGILAVNFEFDEECAMAIKKKYLEVVVAESFTQKAIELLSKKKVRILKINDYEPKVGKPAFGAFLVGERKLPDLKFTHVAGPQLDVEELNELLFAFIVVEGVKSNAILISKDLTTVGIGTGQPSRKRAAWIATELAGEKAKNAYAASDAFFPFPDGLEILAKAGVKAVVSPMGSIRDEEVINAAEKMGLSFYKAEGRVFRH</sequence>
<dbReference type="InterPro" id="IPR002695">
    <property type="entry name" value="PurH-like"/>
</dbReference>
<dbReference type="SMART" id="SM00798">
    <property type="entry name" value="AICARFT_IMPCHas"/>
    <property type="match status" value="1"/>
</dbReference>
<dbReference type="GO" id="GO:0005829">
    <property type="term" value="C:cytosol"/>
    <property type="evidence" value="ECO:0007669"/>
    <property type="project" value="TreeGrafter"/>
</dbReference>
<dbReference type="Proteomes" id="UP000555828">
    <property type="component" value="Unassembled WGS sequence"/>
</dbReference>
<keyword evidence="1" id="KW-0378">Hydrolase</keyword>
<gene>
    <name evidence="1" type="ORF">HNP65_001101</name>
</gene>
<dbReference type="PANTHER" id="PTHR11692">
    <property type="entry name" value="BIFUNCTIONAL PURINE BIOSYNTHESIS PROTEIN PURH"/>
    <property type="match status" value="1"/>
</dbReference>
<dbReference type="EC" id="2.1.2.3" evidence="1"/>
<evidence type="ECO:0000313" key="1">
    <source>
        <dbReference type="EMBL" id="MBB6062663.1"/>
    </source>
</evidence>
<name>A0A841GRW0_9BACT</name>
<dbReference type="GO" id="GO:0003937">
    <property type="term" value="F:IMP cyclohydrolase activity"/>
    <property type="evidence" value="ECO:0007669"/>
    <property type="project" value="UniProtKB-EC"/>
</dbReference>
<accession>A0A841GRW0</accession>
<dbReference type="InterPro" id="IPR024051">
    <property type="entry name" value="AICAR_Tfase_dup_dom_sf"/>
</dbReference>
<reference evidence="1 2" key="1">
    <citation type="submission" date="2020-08" db="EMBL/GenBank/DDBJ databases">
        <title>Genomic Encyclopedia of Type Strains, Phase IV (KMG-IV): sequencing the most valuable type-strain genomes for metagenomic binning, comparative biology and taxonomic classification.</title>
        <authorList>
            <person name="Goeker M."/>
        </authorList>
    </citation>
    <scope>NUCLEOTIDE SEQUENCE [LARGE SCALE GENOMIC DNA]</scope>
    <source>
        <strain evidence="1 2">DSM 13481</strain>
    </source>
</reference>
<dbReference type="Gene3D" id="3.40.140.20">
    <property type="match status" value="2"/>
</dbReference>
<evidence type="ECO:0000313" key="2">
    <source>
        <dbReference type="Proteomes" id="UP000555828"/>
    </source>
</evidence>
<dbReference type="RefSeq" id="WP_184619305.1">
    <property type="nucleotide sequence ID" value="NZ_JACHEX010000002.1"/>
</dbReference>
<dbReference type="EC" id="3.5.4.10" evidence="1"/>
<dbReference type="InterPro" id="IPR016193">
    <property type="entry name" value="Cytidine_deaminase-like"/>
</dbReference>
<proteinExistence type="predicted"/>